<evidence type="ECO:0000256" key="5">
    <source>
        <dbReference type="ARBA" id="ARBA00023274"/>
    </source>
</evidence>
<keyword evidence="8" id="KW-0732">Signal</keyword>
<protein>
    <recommendedName>
        <fullName evidence="6">Large ribosomal subunit protein mL49</fullName>
    </recommendedName>
    <alternativeName>
        <fullName evidence="7">39S ribosomal protein L49, mitochondrial</fullName>
    </alternativeName>
</protein>
<dbReference type="SMR" id="A0A1I7RT17"/>
<evidence type="ECO:0000256" key="1">
    <source>
        <dbReference type="ARBA" id="ARBA00004173"/>
    </source>
</evidence>
<organism evidence="11 13">
    <name type="scientific">Bursaphelenchus xylophilus</name>
    <name type="common">Pinewood nematode worm</name>
    <name type="synonym">Aphelenchoides xylophilus</name>
    <dbReference type="NCBI Taxonomy" id="6326"/>
    <lineage>
        <taxon>Eukaryota</taxon>
        <taxon>Metazoa</taxon>
        <taxon>Ecdysozoa</taxon>
        <taxon>Nematoda</taxon>
        <taxon>Chromadorea</taxon>
        <taxon>Rhabditida</taxon>
        <taxon>Tylenchina</taxon>
        <taxon>Tylenchomorpha</taxon>
        <taxon>Aphelenchoidea</taxon>
        <taxon>Aphelenchoididae</taxon>
        <taxon>Bursaphelenchus</taxon>
    </lineage>
</organism>
<dbReference type="WBParaSite" id="BXY_0387100.1">
    <property type="protein sequence ID" value="BXY_0387100.1"/>
    <property type="gene ID" value="BXY_0387100"/>
</dbReference>
<dbReference type="FunFam" id="3.30.780.10:FF:000009">
    <property type="entry name" value="39S ribosomal protein L49, mitochondrial"/>
    <property type="match status" value="1"/>
</dbReference>
<dbReference type="Proteomes" id="UP000659654">
    <property type="component" value="Unassembled WGS sequence"/>
</dbReference>
<evidence type="ECO:0000313" key="11">
    <source>
        <dbReference type="Proteomes" id="UP000095284"/>
    </source>
</evidence>
<dbReference type="GO" id="GO:0003735">
    <property type="term" value="F:structural constituent of ribosome"/>
    <property type="evidence" value="ECO:0007669"/>
    <property type="project" value="InterPro"/>
</dbReference>
<keyword evidence="12" id="KW-1185">Reference proteome</keyword>
<gene>
    <name evidence="9" type="ORF">BXYJ_LOCUS11573</name>
</gene>
<dbReference type="EMBL" id="CAJFDI010000005">
    <property type="protein sequence ID" value="CAD5231477.1"/>
    <property type="molecule type" value="Genomic_DNA"/>
</dbReference>
<name>A0A1I7RT17_BURXY</name>
<evidence type="ECO:0000313" key="13">
    <source>
        <dbReference type="WBParaSite" id="BXY_0387100.1"/>
    </source>
</evidence>
<evidence type="ECO:0000256" key="7">
    <source>
        <dbReference type="ARBA" id="ARBA00035545"/>
    </source>
</evidence>
<dbReference type="GO" id="GO:0005762">
    <property type="term" value="C:mitochondrial large ribosomal subunit"/>
    <property type="evidence" value="ECO:0007669"/>
    <property type="project" value="TreeGrafter"/>
</dbReference>
<dbReference type="PANTHER" id="PTHR13477">
    <property type="entry name" value="MITOCHONDRIAL 39S RIBOSOMAL PROTEIN L49"/>
    <property type="match status" value="1"/>
</dbReference>
<evidence type="ECO:0000313" key="10">
    <source>
        <dbReference type="EMBL" id="CAG9122676.1"/>
    </source>
</evidence>
<evidence type="ECO:0000256" key="8">
    <source>
        <dbReference type="SAM" id="SignalP"/>
    </source>
</evidence>
<accession>A0A1I7RT17</accession>
<dbReference type="Proteomes" id="UP000095284">
    <property type="component" value="Unplaced"/>
</dbReference>
<dbReference type="AlphaFoldDB" id="A0A1I7RT17"/>
<dbReference type="GO" id="GO:0006412">
    <property type="term" value="P:translation"/>
    <property type="evidence" value="ECO:0007669"/>
    <property type="project" value="InterPro"/>
</dbReference>
<evidence type="ECO:0000256" key="3">
    <source>
        <dbReference type="ARBA" id="ARBA00022980"/>
    </source>
</evidence>
<reference evidence="13" key="1">
    <citation type="submission" date="2016-11" db="UniProtKB">
        <authorList>
            <consortium name="WormBaseParasite"/>
        </authorList>
    </citation>
    <scope>IDENTIFICATION</scope>
</reference>
<evidence type="ECO:0000313" key="9">
    <source>
        <dbReference type="EMBL" id="CAD5231477.1"/>
    </source>
</evidence>
<comment type="subcellular location">
    <subcellularLocation>
        <location evidence="1">Mitochondrion</location>
    </subcellularLocation>
</comment>
<keyword evidence="4" id="KW-0496">Mitochondrion</keyword>
<evidence type="ECO:0000313" key="12">
    <source>
        <dbReference type="Proteomes" id="UP000659654"/>
    </source>
</evidence>
<dbReference type="Gene3D" id="3.30.780.10">
    <property type="entry name" value="SUI1-like domain"/>
    <property type="match status" value="1"/>
</dbReference>
<comment type="similarity">
    <text evidence="2">Belongs to the mitochondrion-specific ribosomal protein mL49 family.</text>
</comment>
<keyword evidence="5" id="KW-0687">Ribonucleoprotein</keyword>
<reference evidence="10" key="2">
    <citation type="submission" date="2020-08" db="EMBL/GenBank/DDBJ databases">
        <authorList>
            <person name="Kikuchi T."/>
        </authorList>
    </citation>
    <scope>NUCLEOTIDE SEQUENCE</scope>
    <source>
        <strain evidence="9">Ka4C1</strain>
    </source>
</reference>
<dbReference type="Proteomes" id="UP000582659">
    <property type="component" value="Unassembled WGS sequence"/>
</dbReference>
<dbReference type="OrthoDB" id="19439at2759"/>
<evidence type="ECO:0000256" key="6">
    <source>
        <dbReference type="ARBA" id="ARBA00035191"/>
    </source>
</evidence>
<dbReference type="InterPro" id="IPR007740">
    <property type="entry name" value="Ribosomal_mL49"/>
</dbReference>
<dbReference type="EMBL" id="CAJFCV020000005">
    <property type="protein sequence ID" value="CAG9122676.1"/>
    <property type="molecule type" value="Genomic_DNA"/>
</dbReference>
<proteinExistence type="inferred from homology"/>
<keyword evidence="3" id="KW-0689">Ribosomal protein</keyword>
<dbReference type="PANTHER" id="PTHR13477:SF0">
    <property type="entry name" value="LARGE RIBOSOMAL SUBUNIT PROTEIN ML49"/>
    <property type="match status" value="1"/>
</dbReference>
<evidence type="ECO:0000256" key="4">
    <source>
        <dbReference type="ARBA" id="ARBA00023128"/>
    </source>
</evidence>
<evidence type="ECO:0000256" key="2">
    <source>
        <dbReference type="ARBA" id="ARBA00005677"/>
    </source>
</evidence>
<feature type="signal peptide" evidence="8">
    <location>
        <begin position="1"/>
        <end position="15"/>
    </location>
</feature>
<feature type="chain" id="PRO_5036021944" description="Large ribosomal subunit protein mL49" evidence="8">
    <location>
        <begin position="16"/>
        <end position="193"/>
    </location>
</feature>
<sequence>MSRILHTALPRLLLARFRPAILQSCYSASSTTSEEKPWEDPWKHAVPKKEETYTTFEEVPVDWRLVEQLLPPEVIPEPPNVQEITPSGWRPPRDPVPDLPYYIKRDRFHLPCLHLSRKRDQLNVKTMQHEYRELVTLRGVYGDVFACERDLKEFLENRLGHPVAIFANELQSRIVVCGADMTDVEAFVFEKGF</sequence>